<proteinExistence type="predicted"/>
<reference evidence="1" key="1">
    <citation type="submission" date="2022-07" db="EMBL/GenBank/DDBJ databases">
        <title>Phylogenomic reconstructions and comparative analyses of Kickxellomycotina fungi.</title>
        <authorList>
            <person name="Reynolds N.K."/>
            <person name="Stajich J.E."/>
            <person name="Barry K."/>
            <person name="Grigoriev I.V."/>
            <person name="Crous P."/>
            <person name="Smith M.E."/>
        </authorList>
    </citation>
    <scope>NUCLEOTIDE SEQUENCE</scope>
    <source>
        <strain evidence="1">BCRC 34381</strain>
    </source>
</reference>
<evidence type="ECO:0000313" key="1">
    <source>
        <dbReference type="EMBL" id="KAJ1727885.1"/>
    </source>
</evidence>
<name>A0A9W7YB82_9FUNG</name>
<gene>
    <name evidence="1" type="ORF">LPJ61_004337</name>
</gene>
<feature type="non-terminal residue" evidence="1">
    <location>
        <position position="155"/>
    </location>
</feature>
<protein>
    <submittedName>
        <fullName evidence="1">Uncharacterized protein</fullName>
    </submittedName>
</protein>
<evidence type="ECO:0000313" key="2">
    <source>
        <dbReference type="Proteomes" id="UP001143981"/>
    </source>
</evidence>
<dbReference type="EMBL" id="JANBOI010000953">
    <property type="protein sequence ID" value="KAJ1727885.1"/>
    <property type="molecule type" value="Genomic_DNA"/>
</dbReference>
<dbReference type="Gene3D" id="3.40.1460.10">
    <property type="entry name" value="Nuclease A inhibitor-like"/>
    <property type="match status" value="1"/>
</dbReference>
<dbReference type="OrthoDB" id="5523371at2759"/>
<comment type="caution">
    <text evidence="1">The sequence shown here is derived from an EMBL/GenBank/DDBJ whole genome shotgun (WGS) entry which is preliminary data.</text>
</comment>
<accession>A0A9W7YB82</accession>
<dbReference type="AlphaFoldDB" id="A0A9W7YB82"/>
<organism evidence="1 2">
    <name type="scientific">Coemansia biformis</name>
    <dbReference type="NCBI Taxonomy" id="1286918"/>
    <lineage>
        <taxon>Eukaryota</taxon>
        <taxon>Fungi</taxon>
        <taxon>Fungi incertae sedis</taxon>
        <taxon>Zoopagomycota</taxon>
        <taxon>Kickxellomycotina</taxon>
        <taxon>Kickxellomycetes</taxon>
        <taxon>Kickxellales</taxon>
        <taxon>Kickxellaceae</taxon>
        <taxon>Coemansia</taxon>
    </lineage>
</organism>
<keyword evidence="2" id="KW-1185">Reference proteome</keyword>
<dbReference type="Proteomes" id="UP001143981">
    <property type="component" value="Unassembled WGS sequence"/>
</dbReference>
<sequence length="155" mass="17155">MDYFEALKTSRETSPEYYAHSPVPVPSSNDVGAVIKYIKQTCDDLYFSSESDEPVELYQLSGVGLQMLEADIDKLALPSAKDFAIFAAGDVATKEEGFVAERRPMDTFFRQLCSQQVAERQKRLAQSLAAAFRKLTSEPGTDAACYRLGIPPSIE</sequence>